<dbReference type="InterPro" id="IPR023908">
    <property type="entry name" value="xxxLxxG_rpt"/>
</dbReference>
<feature type="transmembrane region" description="Helical" evidence="5">
    <location>
        <begin position="22"/>
        <end position="43"/>
    </location>
</feature>
<feature type="transmembrane region" description="Helical" evidence="5">
    <location>
        <begin position="651"/>
        <end position="671"/>
    </location>
</feature>
<keyword evidence="2 5" id="KW-0812">Transmembrane</keyword>
<dbReference type="InterPro" id="IPR051328">
    <property type="entry name" value="T7SS_ABC-Transporter"/>
</dbReference>
<name>A0A939IYK6_9CORY</name>
<proteinExistence type="predicted"/>
<feature type="domain" description="ABC-2 type transporter transmembrane" evidence="6">
    <location>
        <begin position="24"/>
        <end position="154"/>
    </location>
</feature>
<dbReference type="PANTHER" id="PTHR43077:SF5">
    <property type="entry name" value="PHAGE INFECTION PROTEIN"/>
    <property type="match status" value="1"/>
</dbReference>
<dbReference type="SUPFAM" id="SSF58104">
    <property type="entry name" value="Methyl-accepting chemotaxis protein (MCP) signaling domain"/>
    <property type="match status" value="1"/>
</dbReference>
<dbReference type="GO" id="GO:0016020">
    <property type="term" value="C:membrane"/>
    <property type="evidence" value="ECO:0007669"/>
    <property type="project" value="UniProtKB-SubCell"/>
</dbReference>
<keyword evidence="4 5" id="KW-0472">Membrane</keyword>
<dbReference type="InterPro" id="IPR017501">
    <property type="entry name" value="Phage_infect_YhgE_C"/>
</dbReference>
<feature type="transmembrane region" description="Helical" evidence="5">
    <location>
        <begin position="532"/>
        <end position="553"/>
    </location>
</feature>
<evidence type="ECO:0000313" key="7">
    <source>
        <dbReference type="EMBL" id="MBN9645218.1"/>
    </source>
</evidence>
<protein>
    <submittedName>
        <fullName evidence="7">YhgE/Pip domain-containing protein</fullName>
    </submittedName>
</protein>
<evidence type="ECO:0000256" key="2">
    <source>
        <dbReference type="ARBA" id="ARBA00022692"/>
    </source>
</evidence>
<keyword evidence="3 5" id="KW-1133">Transmembrane helix</keyword>
<feature type="domain" description="ABC-2 type transporter transmembrane" evidence="6">
    <location>
        <begin position="478"/>
        <end position="667"/>
    </location>
</feature>
<dbReference type="AlphaFoldDB" id="A0A939IYK6"/>
<gene>
    <name evidence="7" type="ORF">JZY06_11435</name>
</gene>
<dbReference type="NCBIfam" id="TIGR03057">
    <property type="entry name" value="xxxLxxG_by_4"/>
    <property type="match status" value="3"/>
</dbReference>
<comment type="subcellular location">
    <subcellularLocation>
        <location evidence="1">Membrane</location>
        <topology evidence="1">Multi-pass membrane protein</topology>
    </subcellularLocation>
</comment>
<keyword evidence="8" id="KW-1185">Reference proteome</keyword>
<dbReference type="NCBIfam" id="TIGR03061">
    <property type="entry name" value="pip_yhgE_Nterm"/>
    <property type="match status" value="1"/>
</dbReference>
<evidence type="ECO:0000256" key="1">
    <source>
        <dbReference type="ARBA" id="ARBA00004141"/>
    </source>
</evidence>
<comment type="caution">
    <text evidence="7">The sequence shown here is derived from an EMBL/GenBank/DDBJ whole genome shotgun (WGS) entry which is preliminary data.</text>
</comment>
<evidence type="ECO:0000313" key="8">
    <source>
        <dbReference type="Proteomes" id="UP000664332"/>
    </source>
</evidence>
<dbReference type="PANTHER" id="PTHR43077">
    <property type="entry name" value="TRANSPORT PERMEASE YVFS-RELATED"/>
    <property type="match status" value="1"/>
</dbReference>
<dbReference type="GO" id="GO:0140359">
    <property type="term" value="F:ABC-type transporter activity"/>
    <property type="evidence" value="ECO:0007669"/>
    <property type="project" value="InterPro"/>
</dbReference>
<dbReference type="Pfam" id="PF12698">
    <property type="entry name" value="ABC2_membrane_3"/>
    <property type="match status" value="2"/>
</dbReference>
<dbReference type="RefSeq" id="WP_207279685.1">
    <property type="nucleotide sequence ID" value="NZ_JAFLEQ010000017.1"/>
</dbReference>
<evidence type="ECO:0000256" key="5">
    <source>
        <dbReference type="SAM" id="Phobius"/>
    </source>
</evidence>
<evidence type="ECO:0000256" key="4">
    <source>
        <dbReference type="ARBA" id="ARBA00023136"/>
    </source>
</evidence>
<reference evidence="7" key="1">
    <citation type="submission" date="2021-03" db="EMBL/GenBank/DDBJ databases">
        <authorList>
            <person name="Sun Q."/>
        </authorList>
    </citation>
    <scope>NUCLEOTIDE SEQUENCE</scope>
    <source>
        <strain evidence="7">CCM 8862</strain>
    </source>
</reference>
<dbReference type="InterPro" id="IPR013525">
    <property type="entry name" value="ABC2_TM"/>
</dbReference>
<organism evidence="7 8">
    <name type="scientific">Corynebacterium mendelii</name>
    <dbReference type="NCBI Taxonomy" id="2765362"/>
    <lineage>
        <taxon>Bacteria</taxon>
        <taxon>Bacillati</taxon>
        <taxon>Actinomycetota</taxon>
        <taxon>Actinomycetes</taxon>
        <taxon>Mycobacteriales</taxon>
        <taxon>Corynebacteriaceae</taxon>
        <taxon>Corynebacterium</taxon>
    </lineage>
</organism>
<accession>A0A939IYK6</accession>
<dbReference type="EMBL" id="JAFLEQ010000017">
    <property type="protein sequence ID" value="MBN9645218.1"/>
    <property type="molecule type" value="Genomic_DNA"/>
</dbReference>
<dbReference type="InterPro" id="IPR017500">
    <property type="entry name" value="Phage_infect_YhgE_N"/>
</dbReference>
<evidence type="ECO:0000256" key="3">
    <source>
        <dbReference type="ARBA" id="ARBA00022989"/>
    </source>
</evidence>
<feature type="transmembrane region" description="Helical" evidence="5">
    <location>
        <begin position="565"/>
        <end position="587"/>
    </location>
</feature>
<feature type="transmembrane region" description="Helical" evidence="5">
    <location>
        <begin position="487"/>
        <end position="511"/>
    </location>
</feature>
<sequence>MIAGLTLGTELRRFHRSTLGRIALIAISLIPLMYSALYLWAFWDPFGEVDKLPIAFVNSDKGATVDGAPFNAGDGVVDKLKQNTEVHFDYVSKQEALDGVKDGKYYFVVELPEDFSAAVVSPTTDNPHKAVIETIYNDANGYLSTLIGQNVLRTMVPVISNEIGTQAIDKVLVGIESAGDGLTKASDGAGKLHDGSVRLRDGLVDADAGAARLSDGLTTLDDKVGQLQQGAGQLADGTRQLASKVDEATGKLTQMTHGVDQLAGGINQLADGATAINNGVQQLKNQTDQVGAAQAGVSGDLHRIAAQLRTLPDPNAHRLADQIDQAARTVDMSALGPDSPLTAKIHELAAGTGQMAYQLADPHAPFRSGFDQLHAGTGQLPGQLGQLTDGVNRLNDGAHQLADGASRLKTEGTQPLAEGGAKLTVGLDELLDGSVKLEAGLDELSTKLADGAGQTPQWTTAQREQVAEVLGGPVRMVNTNEAGNNTFGAGLAPFFFSLAMFIGGLIIFLLLQPLQNRAVASGVAPLRAALDGFLPGALIATFQATAIVAVTLWGVGLQASYPVALWAFCVLVSIMFTAVNQFLNVLLGPGPGKVAAMALLMLQILSSGGLYPTETEPKIFTWLHPINPMTYSVDGFRQLIYGNLDERLPQSIIAVLIVIALSISLTALGAWRDRTWTMKRLHPPIKL</sequence>
<feature type="transmembrane region" description="Helical" evidence="5">
    <location>
        <begin position="594"/>
        <end position="613"/>
    </location>
</feature>
<dbReference type="Gene3D" id="1.10.287.950">
    <property type="entry name" value="Methyl-accepting chemotaxis protein"/>
    <property type="match status" value="1"/>
</dbReference>
<evidence type="ECO:0000259" key="6">
    <source>
        <dbReference type="Pfam" id="PF12698"/>
    </source>
</evidence>
<dbReference type="Proteomes" id="UP000664332">
    <property type="component" value="Unassembled WGS sequence"/>
</dbReference>
<dbReference type="Gene3D" id="3.40.1710.10">
    <property type="entry name" value="abc type-2 transporter like domain"/>
    <property type="match status" value="1"/>
</dbReference>
<dbReference type="NCBIfam" id="TIGR03062">
    <property type="entry name" value="pip_yhgE_Cterm"/>
    <property type="match status" value="1"/>
</dbReference>